<evidence type="ECO:0000256" key="3">
    <source>
        <dbReference type="ARBA" id="ARBA00022448"/>
    </source>
</evidence>
<dbReference type="EMBL" id="GGEC01042292">
    <property type="protein sequence ID" value="MBX22776.1"/>
    <property type="molecule type" value="Transcribed_RNA"/>
</dbReference>
<dbReference type="GO" id="GO:0005768">
    <property type="term" value="C:endosome"/>
    <property type="evidence" value="ECO:0007669"/>
    <property type="project" value="UniProtKB-SubCell"/>
</dbReference>
<accession>A0A2P2LXT6</accession>
<keyword evidence="4" id="KW-0967">Endosome</keyword>
<organism evidence="6">
    <name type="scientific">Rhizophora mucronata</name>
    <name type="common">Asiatic mangrove</name>
    <dbReference type="NCBI Taxonomy" id="61149"/>
    <lineage>
        <taxon>Eukaryota</taxon>
        <taxon>Viridiplantae</taxon>
        <taxon>Streptophyta</taxon>
        <taxon>Embryophyta</taxon>
        <taxon>Tracheophyta</taxon>
        <taxon>Spermatophyta</taxon>
        <taxon>Magnoliopsida</taxon>
        <taxon>eudicotyledons</taxon>
        <taxon>Gunneridae</taxon>
        <taxon>Pentapetalae</taxon>
        <taxon>rosids</taxon>
        <taxon>fabids</taxon>
        <taxon>Malpighiales</taxon>
        <taxon>Rhizophoraceae</taxon>
        <taxon>Rhizophora</taxon>
    </lineage>
</organism>
<evidence type="ECO:0000313" key="6">
    <source>
        <dbReference type="EMBL" id="MBX22776.1"/>
    </source>
</evidence>
<comment type="similarity">
    <text evidence="2">Belongs to the VPS35L family.</text>
</comment>
<dbReference type="InterPro" id="IPR029705">
    <property type="entry name" value="VPS35L"/>
</dbReference>
<sequence length="371" mass="41223">MLIMWNIEELFAVWYISSNYMFGRNGYLRDPTIIQLLFEITQSLHYGLDFANMKDDDNQQATRLISRFIQMVDYGGAVEQHLTFLVECRGAFGSINEIKETLVHSSNFLATKALKDGEKHLSFVKSCLAFCEVTIPSISAQIRQLNLYLETAEVALIGGLVSHSDGLIVSAISCLESAHFTDGSRTSIDVDVILSSIHKLCGLLVMVPANPKEGITKVPKSILSLIYSQSWMTSKMKARIFLAIVLLSATLSQRNLPYHACNSEILGNNFLYFGESSYVNELVSLTECVIRNLVDSIEQEPSKVARGSMALEACNSIVSSFKASNEVAQVCCKLIEIARMCLSANDRYLQSTFKYLSEWLPNSQVVTSVAS</sequence>
<dbReference type="AlphaFoldDB" id="A0A2P2LXT6"/>
<evidence type="ECO:0000256" key="5">
    <source>
        <dbReference type="ARBA" id="ARBA00022927"/>
    </source>
</evidence>
<proteinExistence type="inferred from homology"/>
<dbReference type="GO" id="GO:0015031">
    <property type="term" value="P:protein transport"/>
    <property type="evidence" value="ECO:0007669"/>
    <property type="project" value="UniProtKB-KW"/>
</dbReference>
<dbReference type="GO" id="GO:0032456">
    <property type="term" value="P:endocytic recycling"/>
    <property type="evidence" value="ECO:0007669"/>
    <property type="project" value="InterPro"/>
</dbReference>
<evidence type="ECO:0000256" key="2">
    <source>
        <dbReference type="ARBA" id="ARBA00010704"/>
    </source>
</evidence>
<dbReference type="PANTHER" id="PTHR13673:SF0">
    <property type="entry name" value="VPS35 ENDOSOMAL PROTEIN-SORTING FACTOR-LIKE"/>
    <property type="match status" value="1"/>
</dbReference>
<keyword evidence="5" id="KW-0653">Protein transport</keyword>
<reference evidence="6" key="1">
    <citation type="submission" date="2018-02" db="EMBL/GenBank/DDBJ databases">
        <title>Rhizophora mucronata_Transcriptome.</title>
        <authorList>
            <person name="Meera S.P."/>
            <person name="Sreeshan A."/>
            <person name="Augustine A."/>
        </authorList>
    </citation>
    <scope>NUCLEOTIDE SEQUENCE</scope>
    <source>
        <tissue evidence="6">Leaf</tissue>
    </source>
</reference>
<name>A0A2P2LXT6_RHIMU</name>
<evidence type="ECO:0000256" key="4">
    <source>
        <dbReference type="ARBA" id="ARBA00022753"/>
    </source>
</evidence>
<keyword evidence="3" id="KW-0813">Transport</keyword>
<protein>
    <submittedName>
        <fullName evidence="6">Uncharacterized protein</fullName>
    </submittedName>
</protein>
<dbReference type="PANTHER" id="PTHR13673">
    <property type="entry name" value="ESOPHAGEAL CANCER ASSOCIATED PROTEIN"/>
    <property type="match status" value="1"/>
</dbReference>
<evidence type="ECO:0000256" key="1">
    <source>
        <dbReference type="ARBA" id="ARBA00004177"/>
    </source>
</evidence>
<comment type="subcellular location">
    <subcellularLocation>
        <location evidence="1">Endosome</location>
    </subcellularLocation>
</comment>